<evidence type="ECO:0000313" key="2">
    <source>
        <dbReference type="EMBL" id="GMH71290.1"/>
    </source>
</evidence>
<dbReference type="InterPro" id="IPR029052">
    <property type="entry name" value="Metallo-depent_PP-like"/>
</dbReference>
<accession>A0A9W7AP07</accession>
<proteinExistence type="predicted"/>
<dbReference type="SUPFAM" id="SSF56300">
    <property type="entry name" value="Metallo-dependent phosphatases"/>
    <property type="match status" value="1"/>
</dbReference>
<dbReference type="EMBL" id="BRXZ01001441">
    <property type="protein sequence ID" value="GMH71290.1"/>
    <property type="molecule type" value="Genomic_DNA"/>
</dbReference>
<dbReference type="AlphaFoldDB" id="A0A9W7AP07"/>
<evidence type="ECO:0000259" key="1">
    <source>
        <dbReference type="Pfam" id="PF09423"/>
    </source>
</evidence>
<reference evidence="2" key="1">
    <citation type="submission" date="2022-07" db="EMBL/GenBank/DDBJ databases">
        <title>Genome analysis of Parmales, a sister group of diatoms, reveals the evolutionary specialization of diatoms from phago-mixotrophs to photoautotrophs.</title>
        <authorList>
            <person name="Ban H."/>
            <person name="Sato S."/>
            <person name="Yoshikawa S."/>
            <person name="Kazumasa Y."/>
            <person name="Nakamura Y."/>
            <person name="Ichinomiya M."/>
            <person name="Saitoh K."/>
            <person name="Sato N."/>
            <person name="Blanc-Mathieu R."/>
            <person name="Endo H."/>
            <person name="Kuwata A."/>
            <person name="Ogata H."/>
        </authorList>
    </citation>
    <scope>NUCLEOTIDE SEQUENCE</scope>
</reference>
<dbReference type="InterPro" id="IPR038607">
    <property type="entry name" value="PhoD-like_sf"/>
</dbReference>
<keyword evidence="3" id="KW-1185">Reference proteome</keyword>
<dbReference type="InterPro" id="IPR018946">
    <property type="entry name" value="PhoD-like_MPP"/>
</dbReference>
<dbReference type="Proteomes" id="UP001165082">
    <property type="component" value="Unassembled WGS sequence"/>
</dbReference>
<dbReference type="Pfam" id="PF09423">
    <property type="entry name" value="PhoD"/>
    <property type="match status" value="1"/>
</dbReference>
<feature type="domain" description="PhoD-like phosphatase metallophosphatase" evidence="1">
    <location>
        <begin position="154"/>
        <end position="261"/>
    </location>
</feature>
<protein>
    <recommendedName>
        <fullName evidence="1">PhoD-like phosphatase metallophosphatase domain-containing protein</fullName>
    </recommendedName>
</protein>
<name>A0A9W7AP07_9STRA</name>
<feature type="non-terminal residue" evidence="2">
    <location>
        <position position="283"/>
    </location>
</feature>
<feature type="non-terminal residue" evidence="2">
    <location>
        <position position="1"/>
    </location>
</feature>
<dbReference type="PANTHER" id="PTHR33987:SF1">
    <property type="entry name" value="CALCINEURIN-LIKE METALLO-PHOSPHOESTERASE SUPERFAMILY PROTEIN"/>
    <property type="match status" value="1"/>
</dbReference>
<dbReference type="PANTHER" id="PTHR33987">
    <property type="entry name" value="CALCINEURIN-LIKE METALLO-PHOSPHOESTERASE SUPERFAMILY PROTEIN"/>
    <property type="match status" value="1"/>
</dbReference>
<sequence>LIWAGDAVYGDSLSFKNFPFKKPHRIPATKPKMESYYNLLLNSKHYPIPNAYHIGTIDDHDSGRNNAGSNWSGRFWAGSLFKSFLHESNVLAGTADPQTVSTRFPEPPEASGGREGVYDVTVFDMEDGAHYPEDQSEPLPTFPTLPQTVSNRTIAVFNLDCRTFKTEWYSGFDFAGTKGLSGDFLGPAQWSWFTSQLRQSTASVNVVVNGLQVLPLNRVPNGNLAEDWSKFPLARSRLLSALLSSPSPSLLVSGDVHMGQVMSNTCTNPPLNLTRSLREVTTS</sequence>
<dbReference type="Gene3D" id="3.60.21.70">
    <property type="entry name" value="PhoD-like phosphatase"/>
    <property type="match status" value="1"/>
</dbReference>
<dbReference type="OrthoDB" id="10266805at2759"/>
<gene>
    <name evidence="2" type="ORF">TrRE_jg21</name>
</gene>
<evidence type="ECO:0000313" key="3">
    <source>
        <dbReference type="Proteomes" id="UP001165082"/>
    </source>
</evidence>
<comment type="caution">
    <text evidence="2">The sequence shown here is derived from an EMBL/GenBank/DDBJ whole genome shotgun (WGS) entry which is preliminary data.</text>
</comment>
<organism evidence="2 3">
    <name type="scientific">Triparma retinervis</name>
    <dbReference type="NCBI Taxonomy" id="2557542"/>
    <lineage>
        <taxon>Eukaryota</taxon>
        <taxon>Sar</taxon>
        <taxon>Stramenopiles</taxon>
        <taxon>Ochrophyta</taxon>
        <taxon>Bolidophyceae</taxon>
        <taxon>Parmales</taxon>
        <taxon>Triparmaceae</taxon>
        <taxon>Triparma</taxon>
    </lineage>
</organism>